<dbReference type="RefSeq" id="WP_145306916.1">
    <property type="nucleotide sequence ID" value="NZ_CP037452.1"/>
</dbReference>
<dbReference type="KEGG" id="gfm:Enr17x_13120"/>
<dbReference type="AlphaFoldDB" id="A0A518I876"/>
<protein>
    <submittedName>
        <fullName evidence="2">Uncharacterized protein</fullName>
    </submittedName>
</protein>
<evidence type="ECO:0000256" key="1">
    <source>
        <dbReference type="SAM" id="SignalP"/>
    </source>
</evidence>
<dbReference type="EMBL" id="CP037452">
    <property type="protein sequence ID" value="QDV49295.1"/>
    <property type="molecule type" value="Genomic_DNA"/>
</dbReference>
<dbReference type="OrthoDB" id="291199at2"/>
<keyword evidence="1" id="KW-0732">Signal</keyword>
<keyword evidence="3" id="KW-1185">Reference proteome</keyword>
<feature type="signal peptide" evidence="1">
    <location>
        <begin position="1"/>
        <end position="23"/>
    </location>
</feature>
<reference evidence="2 3" key="1">
    <citation type="submission" date="2019-03" db="EMBL/GenBank/DDBJ databases">
        <title>Deep-cultivation of Planctomycetes and their phenomic and genomic characterization uncovers novel biology.</title>
        <authorList>
            <person name="Wiegand S."/>
            <person name="Jogler M."/>
            <person name="Boedeker C."/>
            <person name="Pinto D."/>
            <person name="Vollmers J."/>
            <person name="Rivas-Marin E."/>
            <person name="Kohn T."/>
            <person name="Peeters S.H."/>
            <person name="Heuer A."/>
            <person name="Rast P."/>
            <person name="Oberbeckmann S."/>
            <person name="Bunk B."/>
            <person name="Jeske O."/>
            <person name="Meyerdierks A."/>
            <person name="Storesund J.E."/>
            <person name="Kallscheuer N."/>
            <person name="Luecker S."/>
            <person name="Lage O.M."/>
            <person name="Pohl T."/>
            <person name="Merkel B.J."/>
            <person name="Hornburger P."/>
            <person name="Mueller R.-W."/>
            <person name="Bruemmer F."/>
            <person name="Labrenz M."/>
            <person name="Spormann A.M."/>
            <person name="Op den Camp H."/>
            <person name="Overmann J."/>
            <person name="Amann R."/>
            <person name="Jetten M.S.M."/>
            <person name="Mascher T."/>
            <person name="Medema M.H."/>
            <person name="Devos D.P."/>
            <person name="Kaster A.-K."/>
            <person name="Ovreas L."/>
            <person name="Rohde M."/>
            <person name="Galperin M.Y."/>
            <person name="Jogler C."/>
        </authorList>
    </citation>
    <scope>NUCLEOTIDE SEQUENCE [LARGE SCALE GENOMIC DNA]</scope>
    <source>
        <strain evidence="2 3">Enr17</strain>
    </source>
</reference>
<organism evidence="2 3">
    <name type="scientific">Gimesia fumaroli</name>
    <dbReference type="NCBI Taxonomy" id="2527976"/>
    <lineage>
        <taxon>Bacteria</taxon>
        <taxon>Pseudomonadati</taxon>
        <taxon>Planctomycetota</taxon>
        <taxon>Planctomycetia</taxon>
        <taxon>Planctomycetales</taxon>
        <taxon>Planctomycetaceae</taxon>
        <taxon>Gimesia</taxon>
    </lineage>
</organism>
<name>A0A518I876_9PLAN</name>
<evidence type="ECO:0000313" key="3">
    <source>
        <dbReference type="Proteomes" id="UP000318313"/>
    </source>
</evidence>
<accession>A0A518I876</accession>
<gene>
    <name evidence="2" type="ORF">Enr17x_13120</name>
</gene>
<sequence precursor="true">MQAFATCLLIIAFFSTSLSITSAQEPPQIEPILIQSQGLIFVVPQSRDKLMAYSTVTNSWSHTEIAIEESSIPLLKIQPTVGNTLAACQLGQELHAYSAKTGLWAKLRLPLPHESKISYSISDNLITAYVKTKTKTWIYVFGEDAKAWSGVNLTTGEQAPTEEKKQ</sequence>
<evidence type="ECO:0000313" key="2">
    <source>
        <dbReference type="EMBL" id="QDV49295.1"/>
    </source>
</evidence>
<proteinExistence type="predicted"/>
<dbReference type="Proteomes" id="UP000318313">
    <property type="component" value="Chromosome"/>
</dbReference>
<feature type="chain" id="PRO_5022033306" evidence="1">
    <location>
        <begin position="24"/>
        <end position="166"/>
    </location>
</feature>